<feature type="transmembrane region" description="Helical" evidence="8">
    <location>
        <begin position="109"/>
        <end position="130"/>
    </location>
</feature>
<dbReference type="EMBL" id="NEVM01000001">
    <property type="protein sequence ID" value="OZI38230.1"/>
    <property type="molecule type" value="Genomic_DNA"/>
</dbReference>
<keyword evidence="4" id="KW-1003">Cell membrane</keyword>
<evidence type="ECO:0000256" key="4">
    <source>
        <dbReference type="ARBA" id="ARBA00022475"/>
    </source>
</evidence>
<feature type="domain" description="ABC transmembrane type-1" evidence="10">
    <location>
        <begin position="635"/>
        <end position="827"/>
    </location>
</feature>
<evidence type="ECO:0000313" key="11">
    <source>
        <dbReference type="EMBL" id="OZI38230.1"/>
    </source>
</evidence>
<keyword evidence="7 8" id="KW-0472">Membrane</keyword>
<keyword evidence="12" id="KW-1185">Reference proteome</keyword>
<dbReference type="CDD" id="cd06261">
    <property type="entry name" value="TM_PBP2"/>
    <property type="match status" value="2"/>
</dbReference>
<evidence type="ECO:0000259" key="10">
    <source>
        <dbReference type="PROSITE" id="PS50928"/>
    </source>
</evidence>
<dbReference type="PANTHER" id="PTHR30614">
    <property type="entry name" value="MEMBRANE COMPONENT OF AMINO ACID ABC TRANSPORTER"/>
    <property type="match status" value="1"/>
</dbReference>
<reference evidence="12" key="1">
    <citation type="submission" date="2017-05" db="EMBL/GenBank/DDBJ databases">
        <title>Complete and WGS of Bordetella genogroups.</title>
        <authorList>
            <person name="Spilker T."/>
            <person name="Lipuma J."/>
        </authorList>
    </citation>
    <scope>NUCLEOTIDE SEQUENCE [LARGE SCALE GENOMIC DNA]</scope>
    <source>
        <strain evidence="12">AU16122</strain>
    </source>
</reference>
<feature type="transmembrane region" description="Helical" evidence="8">
    <location>
        <begin position="577"/>
        <end position="597"/>
    </location>
</feature>
<feature type="compositionally biased region" description="Low complexity" evidence="9">
    <location>
        <begin position="27"/>
        <end position="40"/>
    </location>
</feature>
<feature type="transmembrane region" description="Helical" evidence="8">
    <location>
        <begin position="501"/>
        <end position="528"/>
    </location>
</feature>
<dbReference type="AlphaFoldDB" id="A0A261SN67"/>
<dbReference type="SUPFAM" id="SSF161098">
    <property type="entry name" value="MetI-like"/>
    <property type="match status" value="2"/>
</dbReference>
<feature type="transmembrane region" description="Helical" evidence="8">
    <location>
        <begin position="346"/>
        <end position="369"/>
    </location>
</feature>
<protein>
    <recommendedName>
        <fullName evidence="10">ABC transmembrane type-1 domain-containing protein</fullName>
    </recommendedName>
</protein>
<evidence type="ECO:0000256" key="7">
    <source>
        <dbReference type="ARBA" id="ARBA00023136"/>
    </source>
</evidence>
<comment type="similarity">
    <text evidence="2">Belongs to the binding-protein-dependent transport system permease family. HisMQ subfamily.</text>
</comment>
<evidence type="ECO:0000256" key="8">
    <source>
        <dbReference type="RuleBase" id="RU363032"/>
    </source>
</evidence>
<feature type="transmembrane region" description="Helical" evidence="8">
    <location>
        <begin position="666"/>
        <end position="685"/>
    </location>
</feature>
<dbReference type="GO" id="GO:0022857">
    <property type="term" value="F:transmembrane transporter activity"/>
    <property type="evidence" value="ECO:0007669"/>
    <property type="project" value="InterPro"/>
</dbReference>
<dbReference type="InterPro" id="IPR000515">
    <property type="entry name" value="MetI-like"/>
</dbReference>
<dbReference type="InterPro" id="IPR035906">
    <property type="entry name" value="MetI-like_sf"/>
</dbReference>
<proteinExistence type="inferred from homology"/>
<feature type="transmembrane region" description="Helical" evidence="8">
    <location>
        <begin position="426"/>
        <end position="444"/>
    </location>
</feature>
<evidence type="ECO:0000256" key="5">
    <source>
        <dbReference type="ARBA" id="ARBA00022692"/>
    </source>
</evidence>
<dbReference type="InterPro" id="IPR010065">
    <property type="entry name" value="AA_ABC_transptr_permease_3TM"/>
</dbReference>
<feature type="compositionally biased region" description="Basic and acidic residues" evidence="9">
    <location>
        <begin position="1"/>
        <end position="11"/>
    </location>
</feature>
<evidence type="ECO:0000313" key="12">
    <source>
        <dbReference type="Proteomes" id="UP000216020"/>
    </source>
</evidence>
<feature type="transmembrane region" description="Helical" evidence="8">
    <location>
        <begin position="456"/>
        <end position="475"/>
    </location>
</feature>
<feature type="transmembrane region" description="Helical" evidence="8">
    <location>
        <begin position="310"/>
        <end position="326"/>
    </location>
</feature>
<dbReference type="NCBIfam" id="TIGR01726">
    <property type="entry name" value="HEQRo_perm_3TM"/>
    <property type="match status" value="1"/>
</dbReference>
<dbReference type="InterPro" id="IPR043429">
    <property type="entry name" value="ArtM/GltK/GlnP/TcyL/YhdX-like"/>
</dbReference>
<sequence length="835" mass="87269">MDRHRALDREWPGGGGRTGRDLAQRRPAGQEPGCAGAAPAGPGPRRGQELRPARNLAARRHPRRRQLRRDLGPQSRAGHAAQAGARPQRAVDARRPAVFAALPVTVRRLLGAAGGGLLLAALAAFLLAYLQHAQTARGVRGGFGFLEQAAGFRMAEGLFAVAPEQSYGLALVAGLVNTLTVAAIALPCATLLGGVLGLMRLSRHPLLARAGALAVEPLRNTPVLLQLFVWYGLLLNLPDVRHAWTPLPGVLLSNRGLALPAPHGAWPYAAALAAWASAAWTLRRGSAGAGKPRTGKPGGAPARAAGARRWSILAALALALLAWLWLEAPAATLDLPRRQGFGLRGGWQISVEFAALILGLAVFHAAYIADIMRGAVRAVPLGLVEAGQALALTPGRLWRRVILPNAARAGLPPYANQCLAVIKNSTLAIAIGYQDLMAVINTAITQTGLALEGMTLATGIYLALAMSLGAGLAAWNRRLSRQDAGSFHGPRWGARLPSSRLAAAALWGTPARVVVTLLTSGLLGWLAWRLSSWGLLDAIWRDPTACAADGAGACWAAVRLNFPLLVYGTMPAADRPAATVAIVALAAGVWSGALAGGWPWRARLYAAGLAGVVALSALAGWPWGHALPVPRWNGLLATLLLAVAALLLALPLAMLLALARRARRALLAWPAALVIEAARGVPLPAQLLFASFVLPLLFDGGIAKFWMALAALALHTACLLAEVLRGALQAVPAGQLSAARALGMTTASAYWHVVWPQARRIGTPAALGVFVGAVKDTSLVGIIGVFDLLGAAKAVVADTVWRPYHVELYASVALFYFCVCALLSRAARRAEAGAA</sequence>
<feature type="transmembrane region" description="Helical" evidence="8">
    <location>
        <begin position="635"/>
        <end position="659"/>
    </location>
</feature>
<dbReference type="GO" id="GO:0006865">
    <property type="term" value="P:amino acid transport"/>
    <property type="evidence" value="ECO:0007669"/>
    <property type="project" value="TreeGrafter"/>
</dbReference>
<keyword evidence="3 8" id="KW-0813">Transport</keyword>
<feature type="transmembrane region" description="Helical" evidence="8">
    <location>
        <begin position="705"/>
        <end position="724"/>
    </location>
</feature>
<gene>
    <name evidence="11" type="ORF">CAL29_07855</name>
</gene>
<dbReference type="PANTHER" id="PTHR30614:SF41">
    <property type="entry name" value="INNER MEMBRANE AMINO-ACID ABC TRANSPORTER PERMEASE PROTEIN YHDY"/>
    <property type="match status" value="1"/>
</dbReference>
<accession>A0A261SN67</accession>
<keyword evidence="6 8" id="KW-1133">Transmembrane helix</keyword>
<dbReference type="PROSITE" id="PS50928">
    <property type="entry name" value="ABC_TM1"/>
    <property type="match status" value="2"/>
</dbReference>
<organism evidence="11 12">
    <name type="scientific">Bordetella genomosp. 10</name>
    <dbReference type="NCBI Taxonomy" id="1416804"/>
    <lineage>
        <taxon>Bacteria</taxon>
        <taxon>Pseudomonadati</taxon>
        <taxon>Pseudomonadota</taxon>
        <taxon>Betaproteobacteria</taxon>
        <taxon>Burkholderiales</taxon>
        <taxon>Alcaligenaceae</taxon>
        <taxon>Bordetella</taxon>
    </lineage>
</organism>
<dbReference type="GO" id="GO:0043190">
    <property type="term" value="C:ATP-binding cassette (ABC) transporter complex"/>
    <property type="evidence" value="ECO:0007669"/>
    <property type="project" value="InterPro"/>
</dbReference>
<evidence type="ECO:0000256" key="6">
    <source>
        <dbReference type="ARBA" id="ARBA00022989"/>
    </source>
</evidence>
<evidence type="ECO:0000256" key="9">
    <source>
        <dbReference type="SAM" id="MobiDB-lite"/>
    </source>
</evidence>
<keyword evidence="5 8" id="KW-0812">Transmembrane</keyword>
<name>A0A261SN67_9BORD</name>
<feature type="transmembrane region" description="Helical" evidence="8">
    <location>
        <begin position="765"/>
        <end position="786"/>
    </location>
</feature>
<feature type="domain" description="ABC transmembrane type-1" evidence="10">
    <location>
        <begin position="175"/>
        <end position="473"/>
    </location>
</feature>
<comment type="caution">
    <text evidence="11">The sequence shown here is derived from an EMBL/GenBank/DDBJ whole genome shotgun (WGS) entry which is preliminary data.</text>
</comment>
<dbReference type="Proteomes" id="UP000216020">
    <property type="component" value="Unassembled WGS sequence"/>
</dbReference>
<comment type="subcellular location">
    <subcellularLocation>
        <location evidence="1">Cell inner membrane</location>
        <topology evidence="1">Multi-pass membrane protein</topology>
    </subcellularLocation>
    <subcellularLocation>
        <location evidence="8">Cell membrane</location>
        <topology evidence="8">Multi-pass membrane protein</topology>
    </subcellularLocation>
</comment>
<feature type="transmembrane region" description="Helical" evidence="8">
    <location>
        <begin position="179"/>
        <end position="202"/>
    </location>
</feature>
<evidence type="ECO:0000256" key="2">
    <source>
        <dbReference type="ARBA" id="ARBA00010072"/>
    </source>
</evidence>
<dbReference type="Gene3D" id="1.10.3720.10">
    <property type="entry name" value="MetI-like"/>
    <property type="match status" value="2"/>
</dbReference>
<feature type="region of interest" description="Disordered" evidence="9">
    <location>
        <begin position="1"/>
        <end position="89"/>
    </location>
</feature>
<feature type="transmembrane region" description="Helical" evidence="8">
    <location>
        <begin position="806"/>
        <end position="824"/>
    </location>
</feature>
<feature type="transmembrane region" description="Helical" evidence="8">
    <location>
        <begin position="604"/>
        <end position="623"/>
    </location>
</feature>
<dbReference type="Pfam" id="PF00528">
    <property type="entry name" value="BPD_transp_1"/>
    <property type="match status" value="2"/>
</dbReference>
<evidence type="ECO:0000256" key="1">
    <source>
        <dbReference type="ARBA" id="ARBA00004429"/>
    </source>
</evidence>
<feature type="compositionally biased region" description="Basic residues" evidence="9">
    <location>
        <begin position="57"/>
        <end position="67"/>
    </location>
</feature>
<evidence type="ECO:0000256" key="3">
    <source>
        <dbReference type="ARBA" id="ARBA00022448"/>
    </source>
</evidence>